<dbReference type="Proteomes" id="UP000182829">
    <property type="component" value="Unassembled WGS sequence"/>
</dbReference>
<organism evidence="1 2">
    <name type="scientific">Natronobacterium gregoryi</name>
    <dbReference type="NCBI Taxonomy" id="44930"/>
    <lineage>
        <taxon>Archaea</taxon>
        <taxon>Methanobacteriati</taxon>
        <taxon>Methanobacteriota</taxon>
        <taxon>Stenosarchaea group</taxon>
        <taxon>Halobacteria</taxon>
        <taxon>Halobacteriales</taxon>
        <taxon>Natrialbaceae</taxon>
        <taxon>Natronobacterium</taxon>
    </lineage>
</organism>
<dbReference type="EMBL" id="FORO01000005">
    <property type="protein sequence ID" value="SFI78184.1"/>
    <property type="molecule type" value="Genomic_DNA"/>
</dbReference>
<dbReference type="RefSeq" id="WP_015233390.1">
    <property type="nucleotide sequence ID" value="NZ_FORO01000005.1"/>
</dbReference>
<reference evidence="1 2" key="1">
    <citation type="submission" date="2016-10" db="EMBL/GenBank/DDBJ databases">
        <authorList>
            <person name="de Groot N.N."/>
        </authorList>
    </citation>
    <scope>NUCLEOTIDE SEQUENCE [LARGE SCALE GENOMIC DNA]</scope>
    <source>
        <strain evidence="1 2">SP2</strain>
    </source>
</reference>
<gene>
    <name evidence="1" type="ORF">SAMN05443661_105110</name>
</gene>
<evidence type="ECO:0000313" key="1">
    <source>
        <dbReference type="EMBL" id="SFI78184.1"/>
    </source>
</evidence>
<protein>
    <submittedName>
        <fullName evidence="1">Uncharacterized protein</fullName>
    </submittedName>
</protein>
<name>A0A1I3L0K3_9EURY</name>
<sequence>MTDRDDDSDPVESLLERTVERDDIVETIVERPVEGLLESSSDQER</sequence>
<dbReference type="AlphaFoldDB" id="A0A1I3L0K3"/>
<dbReference type="GeneID" id="42782788"/>
<evidence type="ECO:0000313" key="2">
    <source>
        <dbReference type="Proteomes" id="UP000182829"/>
    </source>
</evidence>
<accession>A0A1I3L0K3</accession>
<proteinExistence type="predicted"/>